<feature type="domain" description="Kazal-like" evidence="14">
    <location>
        <begin position="114"/>
        <end position="168"/>
    </location>
</feature>
<evidence type="ECO:0000256" key="11">
    <source>
        <dbReference type="SAM" id="MobiDB-lite"/>
    </source>
</evidence>
<dbReference type="GO" id="GO:0005615">
    <property type="term" value="C:extracellular space"/>
    <property type="evidence" value="ECO:0007669"/>
    <property type="project" value="TreeGrafter"/>
</dbReference>
<feature type="domain" description="Thyroglobulin type-1" evidence="13">
    <location>
        <begin position="307"/>
        <end position="370"/>
    </location>
</feature>
<evidence type="ECO:0000256" key="4">
    <source>
        <dbReference type="ARBA" id="ARBA00022729"/>
    </source>
</evidence>
<evidence type="ECO:0000259" key="13">
    <source>
        <dbReference type="PROSITE" id="PS51162"/>
    </source>
</evidence>
<feature type="signal peptide" evidence="12">
    <location>
        <begin position="1"/>
        <end position="19"/>
    </location>
</feature>
<dbReference type="KEGG" id="pmrn:116940374"/>
<dbReference type="Pfam" id="PF07648">
    <property type="entry name" value="Kazal_2"/>
    <property type="match status" value="1"/>
</dbReference>
<dbReference type="Pfam" id="PF10591">
    <property type="entry name" value="SPARC_Ca_bdg"/>
    <property type="match status" value="1"/>
</dbReference>
<evidence type="ECO:0000313" key="17">
    <source>
        <dbReference type="RefSeq" id="XP_032806044.1"/>
    </source>
</evidence>
<gene>
    <name evidence="16 17" type="primary">LOC116940374</name>
</gene>
<feature type="compositionally biased region" description="Basic and acidic residues" evidence="11">
    <location>
        <begin position="364"/>
        <end position="377"/>
    </location>
</feature>
<dbReference type="Gene3D" id="4.10.800.10">
    <property type="entry name" value="Thyroglobulin type-1"/>
    <property type="match status" value="1"/>
</dbReference>
<evidence type="ECO:0000313" key="16">
    <source>
        <dbReference type="RefSeq" id="XP_032806043.1"/>
    </source>
</evidence>
<feature type="compositionally biased region" description="Acidic residues" evidence="11">
    <location>
        <begin position="379"/>
        <end position="389"/>
    </location>
</feature>
<evidence type="ECO:0000256" key="8">
    <source>
        <dbReference type="ARBA" id="ARBA00023180"/>
    </source>
</evidence>
<dbReference type="InterPro" id="IPR036857">
    <property type="entry name" value="Thyroglobulin_1_sf"/>
</dbReference>
<dbReference type="SUPFAM" id="SSF100895">
    <property type="entry name" value="Kazal-type serine protease inhibitors"/>
    <property type="match status" value="1"/>
</dbReference>
<dbReference type="InterPro" id="IPR036058">
    <property type="entry name" value="Kazal_dom_sf"/>
</dbReference>
<dbReference type="InterPro" id="IPR011992">
    <property type="entry name" value="EF-hand-dom_pair"/>
</dbReference>
<dbReference type="RefSeq" id="XP_032806044.1">
    <property type="nucleotide sequence ID" value="XM_032950153.1"/>
</dbReference>
<evidence type="ECO:0000256" key="5">
    <source>
        <dbReference type="ARBA" id="ARBA00022837"/>
    </source>
</evidence>
<feature type="region of interest" description="Disordered" evidence="11">
    <location>
        <begin position="361"/>
        <end position="475"/>
    </location>
</feature>
<keyword evidence="3" id="KW-0272">Extracellular matrix</keyword>
<proteinExistence type="predicted"/>
<organism evidence="15 17">
    <name type="scientific">Petromyzon marinus</name>
    <name type="common">Sea lamprey</name>
    <dbReference type="NCBI Taxonomy" id="7757"/>
    <lineage>
        <taxon>Eukaryota</taxon>
        <taxon>Metazoa</taxon>
        <taxon>Chordata</taxon>
        <taxon>Craniata</taxon>
        <taxon>Vertebrata</taxon>
        <taxon>Cyclostomata</taxon>
        <taxon>Hyperoartia</taxon>
        <taxon>Petromyzontiformes</taxon>
        <taxon>Petromyzontidae</taxon>
        <taxon>Petromyzon</taxon>
    </lineage>
</organism>
<evidence type="ECO:0000256" key="1">
    <source>
        <dbReference type="ARBA" id="ARBA00004498"/>
    </source>
</evidence>
<keyword evidence="5" id="KW-0106">Calcium</keyword>
<dbReference type="SUPFAM" id="SSF47473">
    <property type="entry name" value="EF-hand"/>
    <property type="match status" value="1"/>
</dbReference>
<accession>A0AAJ7WQ47</accession>
<feature type="chain" id="PRO_5044709624" evidence="12">
    <location>
        <begin position="20"/>
        <end position="475"/>
    </location>
</feature>
<dbReference type="Gene3D" id="3.30.60.30">
    <property type="match status" value="1"/>
</dbReference>
<dbReference type="Proteomes" id="UP001318040">
    <property type="component" value="Chromosome 8"/>
</dbReference>
<dbReference type="SMART" id="SM00211">
    <property type="entry name" value="TY"/>
    <property type="match status" value="1"/>
</dbReference>
<evidence type="ECO:0000256" key="2">
    <source>
        <dbReference type="ARBA" id="ARBA00022525"/>
    </source>
</evidence>
<dbReference type="FunFam" id="3.30.60.30:FF:000003">
    <property type="entry name" value="SPARC/osteonectin, cwcv and kazal-like domains proteoglycan 3"/>
    <property type="match status" value="1"/>
</dbReference>
<dbReference type="CDD" id="cd00104">
    <property type="entry name" value="KAZAL_FS"/>
    <property type="match status" value="1"/>
</dbReference>
<dbReference type="GO" id="GO:0050840">
    <property type="term" value="F:extracellular matrix binding"/>
    <property type="evidence" value="ECO:0007669"/>
    <property type="project" value="TreeGrafter"/>
</dbReference>
<evidence type="ECO:0000256" key="10">
    <source>
        <dbReference type="PROSITE-ProRule" id="PRU00500"/>
    </source>
</evidence>
<evidence type="ECO:0000256" key="6">
    <source>
        <dbReference type="ARBA" id="ARBA00022974"/>
    </source>
</evidence>
<keyword evidence="7 10" id="KW-1015">Disulfide bond</keyword>
<protein>
    <submittedName>
        <fullName evidence="16 17">Testican-3-like isoform X1</fullName>
    </submittedName>
</protein>
<feature type="compositionally biased region" description="Basic and acidic residues" evidence="11">
    <location>
        <begin position="420"/>
        <end position="456"/>
    </location>
</feature>
<dbReference type="InterPro" id="IPR002350">
    <property type="entry name" value="Kazal_dom"/>
</dbReference>
<dbReference type="PROSITE" id="PS00484">
    <property type="entry name" value="THYROGLOBULIN_1_1"/>
    <property type="match status" value="1"/>
</dbReference>
<evidence type="ECO:0000256" key="7">
    <source>
        <dbReference type="ARBA" id="ARBA00023157"/>
    </source>
</evidence>
<dbReference type="InterPro" id="IPR000716">
    <property type="entry name" value="Thyroglobulin_1"/>
</dbReference>
<evidence type="ECO:0000256" key="12">
    <source>
        <dbReference type="SAM" id="SignalP"/>
    </source>
</evidence>
<dbReference type="AlphaFoldDB" id="A0AAJ7WQ47"/>
<keyword evidence="6" id="KW-0654">Proteoglycan</keyword>
<dbReference type="CDD" id="cd00191">
    <property type="entry name" value="TY"/>
    <property type="match status" value="1"/>
</dbReference>
<dbReference type="PROSITE" id="PS51465">
    <property type="entry name" value="KAZAL_2"/>
    <property type="match status" value="1"/>
</dbReference>
<feature type="compositionally biased region" description="Acidic residues" evidence="11">
    <location>
        <begin position="400"/>
        <end position="419"/>
    </location>
</feature>
<dbReference type="RefSeq" id="XP_032806043.1">
    <property type="nucleotide sequence ID" value="XM_032950152.1"/>
</dbReference>
<sequence>MHWAAVACVLLLAVGLACGEMPRSDQLAGGNFVEEGPWNRFRDEVEEDYFRSWEQAKPFDQGLDPSKDPCRNVKCSRRKVCIARDYSSASCVSRKRLVHSMKHTKVAQRPAEPAEGPGGCKSCPVVRPSPVCGTDGHTYSSQCKLEYQACVTRKQMAVKCATSCPCHTENSTPGTSDKDVCSDRELTDMASRLKDWFHVLHQQAVTNAARDAGGHVQPTDPTAFDTSMLPICRDHVGWMFNRLDSNHDLFLDQGELSTMGLGRGVAGGLESPERHEPCLSTFLDKCDTYSDSLLSNNEWCFCFQRQKPPCHAEKEKLQHSKKLVGGFMPTCDEQGYYGPKQCHSSTGQCWCVDQYGKETPGTRLHGEPSCGERKTEDMTASEEEEEVEGSGDLGSGDVAEWTDDDDEDDDDDDDVDGNEDDRNEKENEGVGGKPEAEDLTKMKVAGREREQEKEVEVEPEEDPDDEDESDDGYVW</sequence>
<dbReference type="SUPFAM" id="SSF57610">
    <property type="entry name" value="Thyroglobulin type-1 domain"/>
    <property type="match status" value="1"/>
</dbReference>
<dbReference type="InterPro" id="IPR019577">
    <property type="entry name" value="SPARC/Testican_Ca-bd-dom"/>
</dbReference>
<dbReference type="PANTHER" id="PTHR13866:SF30">
    <property type="match status" value="1"/>
</dbReference>
<keyword evidence="4 12" id="KW-0732">Signal</keyword>
<keyword evidence="9" id="KW-0357">Heparan sulfate</keyword>
<evidence type="ECO:0000256" key="3">
    <source>
        <dbReference type="ARBA" id="ARBA00022530"/>
    </source>
</evidence>
<name>A0AAJ7WQ47_PETMA</name>
<feature type="compositionally biased region" description="Acidic residues" evidence="11">
    <location>
        <begin position="457"/>
        <end position="475"/>
    </location>
</feature>
<evidence type="ECO:0000313" key="15">
    <source>
        <dbReference type="Proteomes" id="UP001318040"/>
    </source>
</evidence>
<dbReference type="GO" id="GO:0005518">
    <property type="term" value="F:collagen binding"/>
    <property type="evidence" value="ECO:0007669"/>
    <property type="project" value="TreeGrafter"/>
</dbReference>
<dbReference type="GO" id="GO:0005509">
    <property type="term" value="F:calcium ion binding"/>
    <property type="evidence" value="ECO:0007669"/>
    <property type="project" value="InterPro"/>
</dbReference>
<dbReference type="FunFam" id="4.10.800.10:FF:000001">
    <property type="entry name" value="Testican-3 isoform 2"/>
    <property type="match status" value="1"/>
</dbReference>
<dbReference type="PANTHER" id="PTHR13866">
    <property type="entry name" value="SPARC OSTEONECTIN"/>
    <property type="match status" value="1"/>
</dbReference>
<keyword evidence="8" id="KW-0325">Glycoprotein</keyword>
<feature type="disulfide bond" evidence="10">
    <location>
        <begin position="342"/>
        <end position="349"/>
    </location>
</feature>
<dbReference type="SMART" id="SM00280">
    <property type="entry name" value="KAZAL"/>
    <property type="match status" value="1"/>
</dbReference>
<evidence type="ECO:0000259" key="14">
    <source>
        <dbReference type="PROSITE" id="PS51465"/>
    </source>
</evidence>
<evidence type="ECO:0000256" key="9">
    <source>
        <dbReference type="ARBA" id="ARBA00023207"/>
    </source>
</evidence>
<dbReference type="Pfam" id="PF00086">
    <property type="entry name" value="Thyroglobulin_1"/>
    <property type="match status" value="1"/>
</dbReference>
<dbReference type="PROSITE" id="PS51162">
    <property type="entry name" value="THYROGLOBULIN_1_2"/>
    <property type="match status" value="1"/>
</dbReference>
<keyword evidence="15" id="KW-1185">Reference proteome</keyword>
<reference evidence="16 17" key="1">
    <citation type="submission" date="2025-04" db="UniProtKB">
        <authorList>
            <consortium name="RefSeq"/>
        </authorList>
    </citation>
    <scope>IDENTIFICATION</scope>
    <source>
        <tissue evidence="16 17">Sperm</tissue>
    </source>
</reference>
<dbReference type="Gene3D" id="1.10.238.10">
    <property type="entry name" value="EF-hand"/>
    <property type="match status" value="1"/>
</dbReference>
<comment type="caution">
    <text evidence="10">Lacks conserved residue(s) required for the propagation of feature annotation.</text>
</comment>
<comment type="subcellular location">
    <subcellularLocation>
        <location evidence="1">Secreted</location>
        <location evidence="1">Extracellular space</location>
        <location evidence="1">Extracellular matrix</location>
    </subcellularLocation>
</comment>
<keyword evidence="2" id="KW-0964">Secreted</keyword>